<feature type="chain" id="PRO_5029765132" evidence="2">
    <location>
        <begin position="16"/>
        <end position="465"/>
    </location>
</feature>
<accession>A0A7J6M5M6</accession>
<evidence type="ECO:0000313" key="4">
    <source>
        <dbReference type="Proteomes" id="UP000570595"/>
    </source>
</evidence>
<name>A0A7J6M5M6_PEROL</name>
<feature type="signal peptide" evidence="2">
    <location>
        <begin position="1"/>
        <end position="15"/>
    </location>
</feature>
<dbReference type="OrthoDB" id="431063at2759"/>
<feature type="region of interest" description="Disordered" evidence="1">
    <location>
        <begin position="207"/>
        <end position="241"/>
    </location>
</feature>
<reference evidence="3 4" key="1">
    <citation type="submission" date="2020-04" db="EMBL/GenBank/DDBJ databases">
        <title>Perkinsus olseni comparative genomics.</title>
        <authorList>
            <person name="Bogema D.R."/>
        </authorList>
    </citation>
    <scope>NUCLEOTIDE SEQUENCE [LARGE SCALE GENOMIC DNA]</scope>
    <source>
        <strain evidence="3">ATCC PRA-179</strain>
    </source>
</reference>
<comment type="caution">
    <text evidence="3">The sequence shown here is derived from an EMBL/GenBank/DDBJ whole genome shotgun (WGS) entry which is preliminary data.</text>
</comment>
<dbReference type="EMBL" id="JABAHT010000065">
    <property type="protein sequence ID" value="KAF4666859.1"/>
    <property type="molecule type" value="Genomic_DNA"/>
</dbReference>
<sequence length="465" mass="51322">MRVALAASIFEVVVGFGTSVSEDTMPTGDYCEELCTQTAGCDQSYCKDNGLCFGLYHKGESKCYQPGSDATDCDDSVLEPVQCAEYPVTTCEDVCNGIDGCKDSKWGTYCKSWQSPAVCFGIVVKDDGSLCFNPTDEECVGEPYLCEMATVVPSNLPETSVVPTNLPETSVVPTNLPETSVVPTNLPETTVVPTNLPETTVVPTNLPETTVVPTNLPETTSLDGTASTPQATGRSEQNCHQVTPEGDHIQCALGYEGARGEYGGKLQYVARTMCSSKYGYLLGVSVNGGIVARFKSGTQFSILKQQRVVKEAMDEDRVPSLKGHLMGQVPWNIWVDLDMRVVEEGFKVASIFTTLLHYMLVEELRFNITRLRELEERAKRAIPSLTEAFTSEYLAGLCERQLRYYVEYISPKQSDTAKLEVESQERTITQQLVMWLLTGHSNAFPDNLEPINQTYNVLSYNEYKQ</sequence>
<dbReference type="AlphaFoldDB" id="A0A7J6M5M6"/>
<feature type="region of interest" description="Disordered" evidence="1">
    <location>
        <begin position="166"/>
        <end position="192"/>
    </location>
</feature>
<dbReference type="Proteomes" id="UP000570595">
    <property type="component" value="Unassembled WGS sequence"/>
</dbReference>
<organism evidence="3 4">
    <name type="scientific">Perkinsus olseni</name>
    <name type="common">Perkinsus atlanticus</name>
    <dbReference type="NCBI Taxonomy" id="32597"/>
    <lineage>
        <taxon>Eukaryota</taxon>
        <taxon>Sar</taxon>
        <taxon>Alveolata</taxon>
        <taxon>Perkinsozoa</taxon>
        <taxon>Perkinsea</taxon>
        <taxon>Perkinsida</taxon>
        <taxon>Perkinsidae</taxon>
        <taxon>Perkinsus</taxon>
    </lineage>
</organism>
<evidence type="ECO:0000256" key="2">
    <source>
        <dbReference type="SAM" id="SignalP"/>
    </source>
</evidence>
<protein>
    <submittedName>
        <fullName evidence="3">Uncharacterized protein</fullName>
    </submittedName>
</protein>
<gene>
    <name evidence="3" type="ORF">FOZ61_009182</name>
</gene>
<proteinExistence type="predicted"/>
<keyword evidence="2" id="KW-0732">Signal</keyword>
<evidence type="ECO:0000313" key="3">
    <source>
        <dbReference type="EMBL" id="KAF4666859.1"/>
    </source>
</evidence>
<evidence type="ECO:0000256" key="1">
    <source>
        <dbReference type="SAM" id="MobiDB-lite"/>
    </source>
</evidence>